<dbReference type="InterPro" id="IPR045055">
    <property type="entry name" value="DNA2/NAM7-like"/>
</dbReference>
<evidence type="ECO:0000256" key="2">
    <source>
        <dbReference type="SAM" id="MobiDB-lite"/>
    </source>
</evidence>
<dbReference type="InterPro" id="IPR047187">
    <property type="entry name" value="SF1_C_Upf1"/>
</dbReference>
<keyword evidence="6" id="KW-1185">Reference proteome</keyword>
<evidence type="ECO:0000313" key="5">
    <source>
        <dbReference type="EMBL" id="KAK6355435.1"/>
    </source>
</evidence>
<keyword evidence="1" id="KW-0547">Nucleotide-binding</keyword>
<dbReference type="Pfam" id="PF13086">
    <property type="entry name" value="AAA_11"/>
    <property type="match status" value="2"/>
</dbReference>
<dbReference type="Gene3D" id="3.40.50.300">
    <property type="entry name" value="P-loop containing nucleotide triphosphate hydrolases"/>
    <property type="match status" value="2"/>
</dbReference>
<dbReference type="GO" id="GO:0004386">
    <property type="term" value="F:helicase activity"/>
    <property type="evidence" value="ECO:0007669"/>
    <property type="project" value="InterPro"/>
</dbReference>
<name>A0AAV9V8V2_9PEZI</name>
<evidence type="ECO:0000313" key="6">
    <source>
        <dbReference type="Proteomes" id="UP001375240"/>
    </source>
</evidence>
<feature type="compositionally biased region" description="Polar residues" evidence="2">
    <location>
        <begin position="7"/>
        <end position="16"/>
    </location>
</feature>
<evidence type="ECO:0000256" key="1">
    <source>
        <dbReference type="ARBA" id="ARBA00022806"/>
    </source>
</evidence>
<proteinExistence type="predicted"/>
<evidence type="ECO:0000259" key="3">
    <source>
        <dbReference type="Pfam" id="PF13086"/>
    </source>
</evidence>
<comment type="caution">
    <text evidence="5">The sequence shown here is derived from an EMBL/GenBank/DDBJ whole genome shotgun (WGS) entry which is preliminary data.</text>
</comment>
<feature type="region of interest" description="Disordered" evidence="2">
    <location>
        <begin position="1"/>
        <end position="32"/>
    </location>
</feature>
<evidence type="ECO:0000259" key="4">
    <source>
        <dbReference type="Pfam" id="PF13087"/>
    </source>
</evidence>
<keyword evidence="1" id="KW-0378">Hydrolase</keyword>
<accession>A0AAV9V8V2</accession>
<sequence length="883" mass="99616">MSKPNDNHVTSESLASSIHHEATQASPQEEPREEATLLQDIETNAFEEKRILIPTSHIFSQIVFGGTNFEIPDIKGYGKVLRSGSLAYILEQKGLPTSRNPPIRLVFHHQTIKGHSVNVTDAMLSLSYDPKKLEVVYPPSAKESIYKTFFEAALHNERMELHIQKARPILLSLLDTFLGTFPQNARCPRKEASLKSPDYHIVAKTDYYVMQEENFLAEIAAKTRIAEQAFGGTLEKVIMDPEDDIGKLVIIHHSDDQKSAMRYHRVDEAQRFELWLPNESRLEAVWPRNTLEKGETFEDKDFKLLISSMDEAHRQIIRSWKPEGGGRFRLTAIDNQTEMMRYRKILRGAIWGLNSPNQDMLSSVIFSHYDPTIATEAEENIHAVIAASSLNDTQKRAAIHALSTPFSLPTRIAAFTGPAGTGKTYTLAVCIKAALHSSDYTKIIVSAKTNNNVERIFESVMSILDEDEKTKVLYLQGDIAASKTDQMVSPLSDLIKRYRLDYHLSKLLESEDSYKTNRQKIINSSQVIFATVDMVWRDLSDRSFPAELCILDEAAATSEIDSLILPTRFCNSIKRYIVCGDTMQLQPFSPANSPITRRSLLLHLQQEGWGIARLTDNYRMDPDLSQPLRSIFYNIDALAKLGMMKKEAERRDLLFDTESSKSLPGAAATLRCLYNFNNEILSKAAWIKIKGFEITRGYSFSNPKEIAVVVRVLEHILSFEPLMEQGICASRIGVLCMYQAQVHDMLETIETRHPEWLSAGLVVSTVDAYQGREKDIMLISLVRSNDDSIHGFLKKPHRLCCALSRARLGQIIVGDFDGIYQAVGWGDSKDVDSKDSDSKGTSKQEDEPITKSSSKYRGLARLLNCHQWNPCAAPETPEIDQGY</sequence>
<organism evidence="5 6">
    <name type="scientific">Orbilia brochopaga</name>
    <dbReference type="NCBI Taxonomy" id="3140254"/>
    <lineage>
        <taxon>Eukaryota</taxon>
        <taxon>Fungi</taxon>
        <taxon>Dikarya</taxon>
        <taxon>Ascomycota</taxon>
        <taxon>Pezizomycotina</taxon>
        <taxon>Orbiliomycetes</taxon>
        <taxon>Orbiliales</taxon>
        <taxon>Orbiliaceae</taxon>
        <taxon>Orbilia</taxon>
    </lineage>
</organism>
<feature type="domain" description="DNA2/NAM7 helicase-like C-terminal" evidence="4">
    <location>
        <begin position="597"/>
        <end position="815"/>
    </location>
</feature>
<dbReference type="PANTHER" id="PTHR10887:SF495">
    <property type="entry name" value="HELICASE SENATAXIN ISOFORM X1-RELATED"/>
    <property type="match status" value="1"/>
</dbReference>
<dbReference type="Proteomes" id="UP001375240">
    <property type="component" value="Unassembled WGS sequence"/>
</dbReference>
<keyword evidence="1" id="KW-0347">Helicase</keyword>
<dbReference type="PANTHER" id="PTHR10887">
    <property type="entry name" value="DNA2/NAM7 HELICASE FAMILY"/>
    <property type="match status" value="1"/>
</dbReference>
<dbReference type="SUPFAM" id="SSF52540">
    <property type="entry name" value="P-loop containing nucleoside triphosphate hydrolases"/>
    <property type="match status" value="1"/>
</dbReference>
<dbReference type="EMBL" id="JAVHNQ010000002">
    <property type="protein sequence ID" value="KAK6355435.1"/>
    <property type="molecule type" value="Genomic_DNA"/>
</dbReference>
<feature type="domain" description="DNA2/NAM7 helicase helicase" evidence="3">
    <location>
        <begin position="513"/>
        <end position="588"/>
    </location>
</feature>
<protein>
    <submittedName>
        <fullName evidence="5">Tripartite DNA replication factor</fullName>
    </submittedName>
</protein>
<reference evidence="5 6" key="1">
    <citation type="submission" date="2019-10" db="EMBL/GenBank/DDBJ databases">
        <authorList>
            <person name="Palmer J.M."/>
        </authorList>
    </citation>
    <scope>NUCLEOTIDE SEQUENCE [LARGE SCALE GENOMIC DNA]</scope>
    <source>
        <strain evidence="5 6">TWF696</strain>
    </source>
</reference>
<keyword evidence="1" id="KW-0067">ATP-binding</keyword>
<dbReference type="InterPro" id="IPR041677">
    <property type="entry name" value="DNA2/NAM7_AAA_11"/>
</dbReference>
<dbReference type="InterPro" id="IPR027417">
    <property type="entry name" value="P-loop_NTPase"/>
</dbReference>
<feature type="domain" description="DNA2/NAM7 helicase helicase" evidence="3">
    <location>
        <begin position="390"/>
        <end position="467"/>
    </location>
</feature>
<dbReference type="Pfam" id="PF13087">
    <property type="entry name" value="AAA_12"/>
    <property type="match status" value="1"/>
</dbReference>
<dbReference type="InterPro" id="IPR041679">
    <property type="entry name" value="DNA2/NAM7-like_C"/>
</dbReference>
<dbReference type="AlphaFoldDB" id="A0AAV9V8V2"/>
<feature type="compositionally biased region" description="Basic and acidic residues" evidence="2">
    <location>
        <begin position="829"/>
        <end position="849"/>
    </location>
</feature>
<gene>
    <name evidence="5" type="primary">DNA2_2</name>
    <name evidence="5" type="ORF">TWF696_004532</name>
</gene>
<feature type="region of interest" description="Disordered" evidence="2">
    <location>
        <begin position="829"/>
        <end position="854"/>
    </location>
</feature>
<dbReference type="CDD" id="cd18808">
    <property type="entry name" value="SF1_C_Upf1"/>
    <property type="match status" value="1"/>
</dbReference>